<sequence length="733" mass="79115">MALDRTSGFDMLVQISEEELNNQLETAFLAGGLFPSSMRMPINLNGIVGTANLNFNTPVADLDRPPTQMGLTVPFADSQLQITAPVALTLEPLGGIITIVDNIEMIATMGNRIAALDFNNGAPIVTLEFDAASQAILAPALATAGLTLLQTQNMMAGTVVQQLQTAIRRIDLTPPIPVVDDSNPTTIFSIEVTTVNDTTAIDRDCITFGIRMANDSGGNIGGVTSSFIPAGSQSLVMMSNFWLLAKVLRPRVAEALNRPVTDFDTPFRLNRHIPAPGGRGTLTKLEARVEGNRVRVDCQVMASGTGWSAVSNITFFVDIALGNGSITITASTPSVDTDIDIEWWVWLVSLGLGDLFGGIIGAIVAAIVLSILETLGEGIANHLIAGVISAPYNLPAIPLGPIGGGITLNSVILDDLELHCSIIRSSSVPVKNQGSYSSLTGFTVDLDSGTIRSNVSPETDLIWNPSMGLSTNGPTGLTITGTSFDALTPVQISRLPLSGRDIPLQLIPVVLPPFFPFLEHEEVVFGIRTTKGRYAKVRAWRSILTGGELQLDWITYDTPVPQLDILDRWSVCERGQVTEFIRPDCSSCSSSPVRWCGEFEAWPKLMAFPVDYQWCLCGNILEEGEGNIATLQGSLSYKLTGRRLWIETEMGQSLDCELCVSAIDAKGVELFTCIHLLQPGIETRCRKCVPIATHTRIEIVPAEPMLSSWRPLITDETAMLKDQPANKKECETH</sequence>
<name>A0ABY5SFY2_9BACL</name>
<keyword evidence="2" id="KW-1185">Reference proteome</keyword>
<gene>
    <name evidence="1" type="ORF">L1F29_14165</name>
</gene>
<dbReference type="RefSeq" id="WP_258388953.1">
    <property type="nucleotide sequence ID" value="NZ_CP091430.1"/>
</dbReference>
<evidence type="ECO:0000313" key="2">
    <source>
        <dbReference type="Proteomes" id="UP001057877"/>
    </source>
</evidence>
<proteinExistence type="predicted"/>
<accession>A0ABY5SFY2</accession>
<dbReference type="EMBL" id="CP091430">
    <property type="protein sequence ID" value="UVI32902.1"/>
    <property type="molecule type" value="Genomic_DNA"/>
</dbReference>
<evidence type="ECO:0000313" key="1">
    <source>
        <dbReference type="EMBL" id="UVI32902.1"/>
    </source>
</evidence>
<reference evidence="1" key="1">
    <citation type="submission" date="2022-01" db="EMBL/GenBank/DDBJ databases">
        <title>Paenibacillus spongiae sp. nov., isolated from marine sponge.</title>
        <authorList>
            <person name="Li Z."/>
            <person name="Zhang M."/>
        </authorList>
    </citation>
    <scope>NUCLEOTIDE SEQUENCE</scope>
    <source>
        <strain evidence="1">PHS-Z3</strain>
    </source>
</reference>
<dbReference type="Proteomes" id="UP001057877">
    <property type="component" value="Chromosome"/>
</dbReference>
<organism evidence="1 2">
    <name type="scientific">Paenibacillus spongiae</name>
    <dbReference type="NCBI Taxonomy" id="2909671"/>
    <lineage>
        <taxon>Bacteria</taxon>
        <taxon>Bacillati</taxon>
        <taxon>Bacillota</taxon>
        <taxon>Bacilli</taxon>
        <taxon>Bacillales</taxon>
        <taxon>Paenibacillaceae</taxon>
        <taxon>Paenibacillus</taxon>
    </lineage>
</organism>
<protein>
    <submittedName>
        <fullName evidence="1">Uncharacterized protein</fullName>
    </submittedName>
</protein>